<name>Q24SC1_DESHY</name>
<dbReference type="AlphaFoldDB" id="Q24SC1"/>
<gene>
    <name evidence="1" type="ordered locus">DSY3282</name>
</gene>
<sequence length="221" mass="25302">MESDPMDDMVNAPPLSAEDEIIKDTTFTYQGYQVVRSEFFAHINEPSIIFNNSKVSLNTACVNKLPNIDYVQILVNPEEMKLAVRPCGEDAKDSLLWCGINKKNGRKKPRQITCKILFAKIVQLMGWNPVHRYKMMGKLIESNGEYIFIFDLKATEVYQRISSDGEKPRSSRVPVFPAEWQDQFGLPVEEHQKSLQINIFNGYAIFGIKDSTVPNRIPLRN</sequence>
<dbReference type="eggNOG" id="COG1961">
    <property type="taxonomic scope" value="Bacteria"/>
</dbReference>
<organism evidence="1 2">
    <name type="scientific">Desulfitobacterium hafniense (strain Y51)</name>
    <dbReference type="NCBI Taxonomy" id="138119"/>
    <lineage>
        <taxon>Bacteria</taxon>
        <taxon>Bacillati</taxon>
        <taxon>Bacillota</taxon>
        <taxon>Clostridia</taxon>
        <taxon>Eubacteriales</taxon>
        <taxon>Desulfitobacteriaceae</taxon>
        <taxon>Desulfitobacterium</taxon>
    </lineage>
</organism>
<dbReference type="KEGG" id="dsy:DSY3282"/>
<dbReference type="STRING" id="138119.DSY3282"/>
<dbReference type="HOGENOM" id="CLU_092734_0_0_9"/>
<reference evidence="1 2" key="1">
    <citation type="journal article" date="2006" name="J. Bacteriol.">
        <title>Complete genome sequence of the dehalorespiring bacterium Desulfitobacterium hafniense Y51 and comparison with Dehalococcoides ethenogenes 195.</title>
        <authorList>
            <person name="Nonaka H."/>
            <person name="Keresztes G."/>
            <person name="Shinoda Y."/>
            <person name="Ikenaga Y."/>
            <person name="Abe M."/>
            <person name="Naito K."/>
            <person name="Inatomi K."/>
            <person name="Furukawa K."/>
            <person name="Inui M."/>
            <person name="Yukawa H."/>
        </authorList>
    </citation>
    <scope>NUCLEOTIDE SEQUENCE [LARGE SCALE GENOMIC DNA]</scope>
    <source>
        <strain evidence="1 2">Y51</strain>
    </source>
</reference>
<evidence type="ECO:0000313" key="1">
    <source>
        <dbReference type="EMBL" id="BAE85071.1"/>
    </source>
</evidence>
<dbReference type="EMBL" id="AP008230">
    <property type="protein sequence ID" value="BAE85071.1"/>
    <property type="molecule type" value="Genomic_DNA"/>
</dbReference>
<accession>Q24SC1</accession>
<protein>
    <submittedName>
        <fullName evidence="1">Uncharacterized protein</fullName>
    </submittedName>
</protein>
<evidence type="ECO:0000313" key="2">
    <source>
        <dbReference type="Proteomes" id="UP000001946"/>
    </source>
</evidence>
<dbReference type="Proteomes" id="UP000001946">
    <property type="component" value="Chromosome"/>
</dbReference>
<keyword evidence="2" id="KW-1185">Reference proteome</keyword>
<proteinExistence type="predicted"/>